<feature type="non-terminal residue" evidence="2">
    <location>
        <position position="218"/>
    </location>
</feature>
<dbReference type="EMBL" id="UINC01131584">
    <property type="protein sequence ID" value="SVD13376.1"/>
    <property type="molecule type" value="Genomic_DNA"/>
</dbReference>
<keyword evidence="1" id="KW-0472">Membrane</keyword>
<organism evidence="2">
    <name type="scientific">marine metagenome</name>
    <dbReference type="NCBI Taxonomy" id="408172"/>
    <lineage>
        <taxon>unclassified sequences</taxon>
        <taxon>metagenomes</taxon>
        <taxon>ecological metagenomes</taxon>
    </lineage>
</organism>
<proteinExistence type="predicted"/>
<feature type="transmembrane region" description="Helical" evidence="1">
    <location>
        <begin position="24"/>
        <end position="44"/>
    </location>
</feature>
<keyword evidence="1" id="KW-1133">Transmembrane helix</keyword>
<sequence>MRIAQTFRKLKADMKRKTAIQQIIILKLYLSAIVLISACTAPTLSQFEVQRPSRITMPREVKKVFIREDLIADNNDKLGIKSQVLQELATVLNNIGRFKASVVRSLDEKQIEAEKETVAVIQGEVISGGEVDRGQFTDLATCTGGIGGRISSAAAAAINEETITLDNWRGYVCRRGAFASDVTELALSSAFAMAGLGEALPPKNQVVRIYKYKNLSLF</sequence>
<evidence type="ECO:0000256" key="1">
    <source>
        <dbReference type="SAM" id="Phobius"/>
    </source>
</evidence>
<evidence type="ECO:0000313" key="2">
    <source>
        <dbReference type="EMBL" id="SVD13376.1"/>
    </source>
</evidence>
<accession>A0A382SU30</accession>
<gene>
    <name evidence="2" type="ORF">METZ01_LOCUS366230</name>
</gene>
<keyword evidence="1" id="KW-0812">Transmembrane</keyword>
<reference evidence="2" key="1">
    <citation type="submission" date="2018-05" db="EMBL/GenBank/DDBJ databases">
        <authorList>
            <person name="Lanie J.A."/>
            <person name="Ng W.-L."/>
            <person name="Kazmierczak K.M."/>
            <person name="Andrzejewski T.M."/>
            <person name="Davidsen T.M."/>
            <person name="Wayne K.J."/>
            <person name="Tettelin H."/>
            <person name="Glass J.I."/>
            <person name="Rusch D."/>
            <person name="Podicherti R."/>
            <person name="Tsui H.-C.T."/>
            <person name="Winkler M.E."/>
        </authorList>
    </citation>
    <scope>NUCLEOTIDE SEQUENCE</scope>
</reference>
<dbReference type="AlphaFoldDB" id="A0A382SU30"/>
<protein>
    <submittedName>
        <fullName evidence="2">Uncharacterized protein</fullName>
    </submittedName>
</protein>
<name>A0A382SU30_9ZZZZ</name>